<dbReference type="Proteomes" id="UP000631114">
    <property type="component" value="Unassembled WGS sequence"/>
</dbReference>
<evidence type="ECO:0000313" key="3">
    <source>
        <dbReference type="Proteomes" id="UP000631114"/>
    </source>
</evidence>
<sequence>MKRSSEDTLTTPTPNSKKIVFLTKAEREKIAIQCRQDEHAADLKRRQEQNGSTSKPQSNHCPTRHHRSSRDSDR</sequence>
<accession>A0A835IT57</accession>
<keyword evidence="3" id="KW-1185">Reference proteome</keyword>
<protein>
    <submittedName>
        <fullName evidence="2">Uncharacterized protein</fullName>
    </submittedName>
</protein>
<feature type="compositionally biased region" description="Basic and acidic residues" evidence="1">
    <location>
        <begin position="38"/>
        <end position="48"/>
    </location>
</feature>
<reference evidence="2 3" key="1">
    <citation type="submission" date="2020-10" db="EMBL/GenBank/DDBJ databases">
        <title>The Coptis chinensis genome and diversification of protoberbering-type alkaloids.</title>
        <authorList>
            <person name="Wang B."/>
            <person name="Shu S."/>
            <person name="Song C."/>
            <person name="Liu Y."/>
        </authorList>
    </citation>
    <scope>NUCLEOTIDE SEQUENCE [LARGE SCALE GENOMIC DNA]</scope>
    <source>
        <strain evidence="2">HL-2020</strain>
        <tissue evidence="2">Leaf</tissue>
    </source>
</reference>
<proteinExistence type="predicted"/>
<comment type="caution">
    <text evidence="2">The sequence shown here is derived from an EMBL/GenBank/DDBJ whole genome shotgun (WGS) entry which is preliminary data.</text>
</comment>
<feature type="compositionally biased region" description="Polar residues" evidence="1">
    <location>
        <begin position="49"/>
        <end position="61"/>
    </location>
</feature>
<evidence type="ECO:0000313" key="2">
    <source>
        <dbReference type="EMBL" id="KAF9622919.1"/>
    </source>
</evidence>
<name>A0A835IT57_9MAGN</name>
<dbReference type="EMBL" id="JADFTS010000002">
    <property type="protein sequence ID" value="KAF9622919.1"/>
    <property type="molecule type" value="Genomic_DNA"/>
</dbReference>
<organism evidence="2 3">
    <name type="scientific">Coptis chinensis</name>
    <dbReference type="NCBI Taxonomy" id="261450"/>
    <lineage>
        <taxon>Eukaryota</taxon>
        <taxon>Viridiplantae</taxon>
        <taxon>Streptophyta</taxon>
        <taxon>Embryophyta</taxon>
        <taxon>Tracheophyta</taxon>
        <taxon>Spermatophyta</taxon>
        <taxon>Magnoliopsida</taxon>
        <taxon>Ranunculales</taxon>
        <taxon>Ranunculaceae</taxon>
        <taxon>Coptidoideae</taxon>
        <taxon>Coptis</taxon>
    </lineage>
</organism>
<dbReference type="AlphaFoldDB" id="A0A835IT57"/>
<gene>
    <name evidence="2" type="ORF">IFM89_035152</name>
</gene>
<feature type="region of interest" description="Disordered" evidence="1">
    <location>
        <begin position="38"/>
        <end position="74"/>
    </location>
</feature>
<evidence type="ECO:0000256" key="1">
    <source>
        <dbReference type="SAM" id="MobiDB-lite"/>
    </source>
</evidence>